<keyword evidence="2" id="KW-1185">Reference proteome</keyword>
<dbReference type="Proteomes" id="UP000887566">
    <property type="component" value="Unplaced"/>
</dbReference>
<protein>
    <submittedName>
        <fullName evidence="3">Uncharacterized protein</fullName>
    </submittedName>
</protein>
<keyword evidence="1" id="KW-0812">Transmembrane</keyword>
<evidence type="ECO:0000256" key="1">
    <source>
        <dbReference type="SAM" id="Phobius"/>
    </source>
</evidence>
<accession>A0A914VIP5</accession>
<dbReference type="WBParaSite" id="PSAMB.scaffold2028size25934.g15999.t1">
    <property type="protein sequence ID" value="PSAMB.scaffold2028size25934.g15999.t1"/>
    <property type="gene ID" value="PSAMB.scaffold2028size25934.g15999"/>
</dbReference>
<name>A0A914VIP5_9BILA</name>
<proteinExistence type="predicted"/>
<dbReference type="AlphaFoldDB" id="A0A914VIP5"/>
<feature type="transmembrane region" description="Helical" evidence="1">
    <location>
        <begin position="37"/>
        <end position="57"/>
    </location>
</feature>
<evidence type="ECO:0000313" key="2">
    <source>
        <dbReference type="Proteomes" id="UP000887566"/>
    </source>
</evidence>
<sequence length="111" mass="12526">MARLKKVTTAVGVNVLFTFLFNMIPDLLILLCKFENQTPLFILLNGNAMVNMVMFTYRFKEIRQGLKSLVRCRSLIVSSNIGPTAAVSYQKPMVSVSQKSFEFAGNRSLKE</sequence>
<keyword evidence="1" id="KW-0472">Membrane</keyword>
<organism evidence="2 3">
    <name type="scientific">Plectus sambesii</name>
    <dbReference type="NCBI Taxonomy" id="2011161"/>
    <lineage>
        <taxon>Eukaryota</taxon>
        <taxon>Metazoa</taxon>
        <taxon>Ecdysozoa</taxon>
        <taxon>Nematoda</taxon>
        <taxon>Chromadorea</taxon>
        <taxon>Plectida</taxon>
        <taxon>Plectina</taxon>
        <taxon>Plectoidea</taxon>
        <taxon>Plectidae</taxon>
        <taxon>Plectus</taxon>
    </lineage>
</organism>
<feature type="transmembrane region" description="Helical" evidence="1">
    <location>
        <begin position="7"/>
        <end position="31"/>
    </location>
</feature>
<evidence type="ECO:0000313" key="3">
    <source>
        <dbReference type="WBParaSite" id="PSAMB.scaffold2028size25934.g15999.t1"/>
    </source>
</evidence>
<keyword evidence="1" id="KW-1133">Transmembrane helix</keyword>
<reference evidence="3" key="1">
    <citation type="submission" date="2022-11" db="UniProtKB">
        <authorList>
            <consortium name="WormBaseParasite"/>
        </authorList>
    </citation>
    <scope>IDENTIFICATION</scope>
</reference>